<reference evidence="5" key="1">
    <citation type="submission" date="2017-02" db="UniProtKB">
        <authorList>
            <consortium name="WormBaseParasite"/>
        </authorList>
    </citation>
    <scope>IDENTIFICATION</scope>
</reference>
<dbReference type="Pfam" id="PF01391">
    <property type="entry name" value="Collagen"/>
    <property type="match status" value="1"/>
</dbReference>
<feature type="region of interest" description="Disordered" evidence="2">
    <location>
        <begin position="147"/>
        <end position="203"/>
    </location>
</feature>
<dbReference type="AlphaFoldDB" id="A0A0R3PR56"/>
<dbReference type="InterPro" id="IPR008160">
    <property type="entry name" value="Collagen"/>
</dbReference>
<accession>A0A0R3PR56</accession>
<proteinExistence type="predicted"/>
<protein>
    <submittedName>
        <fullName evidence="5">Col_cuticle_N domain-containing protein</fullName>
    </submittedName>
</protein>
<evidence type="ECO:0000259" key="4">
    <source>
        <dbReference type="SMART" id="SM01088"/>
    </source>
</evidence>
<evidence type="ECO:0000313" key="5">
    <source>
        <dbReference type="WBParaSite" id="ACOC_0000793101-mRNA-1"/>
    </source>
</evidence>
<dbReference type="GO" id="GO:0042302">
    <property type="term" value="F:structural constituent of cuticle"/>
    <property type="evidence" value="ECO:0007669"/>
    <property type="project" value="InterPro"/>
</dbReference>
<feature type="compositionally biased region" description="Gly residues" evidence="2">
    <location>
        <begin position="193"/>
        <end position="203"/>
    </location>
</feature>
<evidence type="ECO:0000256" key="2">
    <source>
        <dbReference type="SAM" id="MobiDB-lite"/>
    </source>
</evidence>
<dbReference type="InterPro" id="IPR002486">
    <property type="entry name" value="Col_cuticle_N"/>
</dbReference>
<dbReference type="PANTHER" id="PTHR24637">
    <property type="entry name" value="COLLAGEN"/>
    <property type="match status" value="1"/>
</dbReference>
<keyword evidence="3" id="KW-1133">Transmembrane helix</keyword>
<sequence length="203" mass="21511">MDVLDHRIMAYDFIAYSAVGFYVMVMICVCATLPIIYNYTYFVKSSLYKEASLCKETTDSIWYDVRKLKQLHLSNRTTREISFMGENFLEGYEACCLPGPQGARGPPGKPGKAGKSGAPGLPGVPGFPQHIPAILYQFHHQCSSGPMALPGTPGPLGDPGQKGIPGSPESYGAPGEGGLEGPPGLQGLFGNPGEIGGLGKDAE</sequence>
<keyword evidence="1" id="KW-0677">Repeat</keyword>
<organism evidence="5">
    <name type="scientific">Angiostrongylus costaricensis</name>
    <name type="common">Nematode worm</name>
    <dbReference type="NCBI Taxonomy" id="334426"/>
    <lineage>
        <taxon>Eukaryota</taxon>
        <taxon>Metazoa</taxon>
        <taxon>Ecdysozoa</taxon>
        <taxon>Nematoda</taxon>
        <taxon>Chromadorea</taxon>
        <taxon>Rhabditida</taxon>
        <taxon>Rhabditina</taxon>
        <taxon>Rhabditomorpha</taxon>
        <taxon>Strongyloidea</taxon>
        <taxon>Metastrongylidae</taxon>
        <taxon>Angiostrongylus</taxon>
    </lineage>
</organism>
<dbReference type="SMART" id="SM01088">
    <property type="entry name" value="Col_cuticle_N"/>
    <property type="match status" value="1"/>
</dbReference>
<dbReference type="WBParaSite" id="ACOC_0000793101-mRNA-1">
    <property type="protein sequence ID" value="ACOC_0000793101-mRNA-1"/>
    <property type="gene ID" value="ACOC_0000793101"/>
</dbReference>
<dbReference type="Pfam" id="PF01484">
    <property type="entry name" value="Col_cuticle_N"/>
    <property type="match status" value="1"/>
</dbReference>
<name>A0A0R3PR56_ANGCS</name>
<keyword evidence="3" id="KW-0472">Membrane</keyword>
<dbReference type="OMA" id="DHRIMAY"/>
<keyword evidence="3" id="KW-0812">Transmembrane</keyword>
<feature type="transmembrane region" description="Helical" evidence="3">
    <location>
        <begin position="13"/>
        <end position="39"/>
    </location>
</feature>
<dbReference type="PANTHER" id="PTHR24637:SF262">
    <property type="entry name" value="CUTICLE COLLAGEN 34-RELATED"/>
    <property type="match status" value="1"/>
</dbReference>
<feature type="domain" description="Nematode cuticle collagen N-terminal" evidence="4">
    <location>
        <begin position="13"/>
        <end position="65"/>
    </location>
</feature>
<evidence type="ECO:0000256" key="3">
    <source>
        <dbReference type="SAM" id="Phobius"/>
    </source>
</evidence>
<evidence type="ECO:0000256" key="1">
    <source>
        <dbReference type="ARBA" id="ARBA00022737"/>
    </source>
</evidence>